<evidence type="ECO:0000256" key="3">
    <source>
        <dbReference type="ARBA" id="ARBA00022801"/>
    </source>
</evidence>
<evidence type="ECO:0000313" key="6">
    <source>
        <dbReference type="Proteomes" id="UP000695000"/>
    </source>
</evidence>
<comment type="similarity">
    <text evidence="1">Belongs to the DeSI family.</text>
</comment>
<feature type="chain" id="PRO_5046686999" evidence="4">
    <location>
        <begin position="22"/>
        <end position="187"/>
    </location>
</feature>
<protein>
    <submittedName>
        <fullName evidence="7">Uncharacterized protein LOC108559597</fullName>
    </submittedName>
</protein>
<evidence type="ECO:0000259" key="5">
    <source>
        <dbReference type="Pfam" id="PF05903"/>
    </source>
</evidence>
<accession>A0ABM1MCW7</accession>
<dbReference type="InterPro" id="IPR042266">
    <property type="entry name" value="PPPDE_sf"/>
</dbReference>
<dbReference type="InterPro" id="IPR008580">
    <property type="entry name" value="PPPDE_dom"/>
</dbReference>
<keyword evidence="3" id="KW-0378">Hydrolase</keyword>
<feature type="signal peptide" evidence="4">
    <location>
        <begin position="1"/>
        <end position="21"/>
    </location>
</feature>
<keyword evidence="4" id="KW-0732">Signal</keyword>
<gene>
    <name evidence="7" type="primary">LOC108559597</name>
</gene>
<reference evidence="7" key="1">
    <citation type="submission" date="2025-08" db="UniProtKB">
        <authorList>
            <consortium name="RefSeq"/>
        </authorList>
    </citation>
    <scope>IDENTIFICATION</scope>
    <source>
        <tissue evidence="7">Whole Larva</tissue>
    </source>
</reference>
<feature type="domain" description="PPPDE" evidence="5">
    <location>
        <begin position="27"/>
        <end position="156"/>
    </location>
</feature>
<evidence type="ECO:0000256" key="4">
    <source>
        <dbReference type="SAM" id="SignalP"/>
    </source>
</evidence>
<keyword evidence="2" id="KW-0645">Protease</keyword>
<dbReference type="Gene3D" id="3.90.1720.30">
    <property type="entry name" value="PPPDE domains"/>
    <property type="match status" value="1"/>
</dbReference>
<dbReference type="Pfam" id="PF05903">
    <property type="entry name" value="Peptidase_C97"/>
    <property type="match status" value="1"/>
</dbReference>
<evidence type="ECO:0000313" key="7">
    <source>
        <dbReference type="RefSeq" id="XP_017772417.1"/>
    </source>
</evidence>
<evidence type="ECO:0000256" key="2">
    <source>
        <dbReference type="ARBA" id="ARBA00022670"/>
    </source>
</evidence>
<dbReference type="Proteomes" id="UP000695000">
    <property type="component" value="Unplaced"/>
</dbReference>
<evidence type="ECO:0000256" key="1">
    <source>
        <dbReference type="ARBA" id="ARBA00008140"/>
    </source>
</evidence>
<name>A0ABM1MCW7_NICVS</name>
<proteinExistence type="inferred from homology"/>
<sequence length="187" mass="21352">MKYFVFALILLTGYCMIPVKGQSRRASVKLFMHDLSNAGLPTRIVGGAFSLTGHGGKHWAVVVQFEGDDLVYLCELHRDPNTGRKGSGGIVWSCERMTKEEVMRGKTGIYIHEFRNIHTTPEELYRICSEIRFNGTDYHLILNNCQHWSKELIHKLGLSITWFNMKTLMEKTTGPGFLITHLKTYSL</sequence>
<dbReference type="GeneID" id="108559597"/>
<keyword evidence="6" id="KW-1185">Reference proteome</keyword>
<organism evidence="6 7">
    <name type="scientific">Nicrophorus vespilloides</name>
    <name type="common">Boreal carrion beetle</name>
    <dbReference type="NCBI Taxonomy" id="110193"/>
    <lineage>
        <taxon>Eukaryota</taxon>
        <taxon>Metazoa</taxon>
        <taxon>Ecdysozoa</taxon>
        <taxon>Arthropoda</taxon>
        <taxon>Hexapoda</taxon>
        <taxon>Insecta</taxon>
        <taxon>Pterygota</taxon>
        <taxon>Neoptera</taxon>
        <taxon>Endopterygota</taxon>
        <taxon>Coleoptera</taxon>
        <taxon>Polyphaga</taxon>
        <taxon>Staphyliniformia</taxon>
        <taxon>Silphidae</taxon>
        <taxon>Nicrophorinae</taxon>
        <taxon>Nicrophorus</taxon>
    </lineage>
</organism>
<dbReference type="RefSeq" id="XP_017772417.1">
    <property type="nucleotide sequence ID" value="XM_017916928.1"/>
</dbReference>